<dbReference type="EMBL" id="JAROCA020000001">
    <property type="protein sequence ID" value="MDY0404785.1"/>
    <property type="molecule type" value="Genomic_DNA"/>
</dbReference>
<dbReference type="InterPro" id="IPR036318">
    <property type="entry name" value="FAD-bd_PCMH-like_sf"/>
</dbReference>
<dbReference type="SUPFAM" id="SSF55103">
    <property type="entry name" value="FAD-linked oxidases, C-terminal domain"/>
    <property type="match status" value="1"/>
</dbReference>
<dbReference type="Proteomes" id="UP001228376">
    <property type="component" value="Unassembled WGS sequence"/>
</dbReference>
<dbReference type="Pfam" id="PF01565">
    <property type="entry name" value="FAD_binding_4"/>
    <property type="match status" value="1"/>
</dbReference>
<dbReference type="Pfam" id="PF02913">
    <property type="entry name" value="FAD-oxidase_C"/>
    <property type="match status" value="1"/>
</dbReference>
<evidence type="ECO:0000259" key="4">
    <source>
        <dbReference type="PROSITE" id="PS51387"/>
    </source>
</evidence>
<organism evidence="5 6">
    <name type="scientific">Tigheibacillus jepli</name>
    <dbReference type="NCBI Taxonomy" id="3035914"/>
    <lineage>
        <taxon>Bacteria</taxon>
        <taxon>Bacillati</taxon>
        <taxon>Bacillota</taxon>
        <taxon>Bacilli</taxon>
        <taxon>Bacillales</taxon>
        <taxon>Bacillaceae</taxon>
        <taxon>Tigheibacillus</taxon>
    </lineage>
</organism>
<dbReference type="RefSeq" id="WP_320384320.1">
    <property type="nucleotide sequence ID" value="NZ_JAROCA020000001.1"/>
</dbReference>
<reference evidence="5 6" key="1">
    <citation type="submission" date="2023-10" db="EMBL/GenBank/DDBJ databases">
        <title>179-bfca-hs.</title>
        <authorList>
            <person name="Miliotis G."/>
            <person name="Sengupta P."/>
            <person name="Hameed A."/>
            <person name="Chuvochina M."/>
            <person name="Mcdonagh F."/>
            <person name="Simpson A.C."/>
            <person name="Singh N.K."/>
            <person name="Rekha P.D."/>
            <person name="Raman K."/>
            <person name="Hugenholtz P."/>
            <person name="Venkateswaran K."/>
        </authorList>
    </citation>
    <scope>NUCLEOTIDE SEQUENCE [LARGE SCALE GENOMIC DNA]</scope>
    <source>
        <strain evidence="5 6">179-BFC-A-HS</strain>
    </source>
</reference>
<dbReference type="SUPFAM" id="SSF56176">
    <property type="entry name" value="FAD-binding/transporter-associated domain-like"/>
    <property type="match status" value="1"/>
</dbReference>
<dbReference type="PANTHER" id="PTHR42934">
    <property type="entry name" value="GLYCOLATE OXIDASE SUBUNIT GLCD"/>
    <property type="match status" value="1"/>
</dbReference>
<keyword evidence="2" id="KW-0274">FAD</keyword>
<evidence type="ECO:0000256" key="3">
    <source>
        <dbReference type="ARBA" id="ARBA00023002"/>
    </source>
</evidence>
<sequence>MKLQTIIRDQDRLFIGDQVPEKYKSDHFISDVAKVHAVALPISTEEVAELVQYANQESLAIIARGEGTGVAGAQVPIKGDELIIDVHKMNRILELDEETMTLIVEPGVKNGDIQEYAESRGYFYPPDPGSKHSSIGGNVATNAGGMRAVKYGTTRDYVREMEVVLSDGSVVSLGSLNIKNSSGYDLKDLFIGSEGTLGITTKIKLKMLPLPQYKQSALMAFATLSDATDAVLTILKLGVDPTALELFERETIEYSEKFMNLALQSQKGQAYVLMTIDGNDNEAIIGKIALVEDMLSNDALDIIPLPNAEEEKRHGVYVTIF</sequence>
<feature type="domain" description="FAD-binding PCMH-type" evidence="4">
    <location>
        <begin position="28"/>
        <end position="210"/>
    </location>
</feature>
<dbReference type="PROSITE" id="PS51387">
    <property type="entry name" value="FAD_PCMH"/>
    <property type="match status" value="1"/>
</dbReference>
<evidence type="ECO:0000313" key="6">
    <source>
        <dbReference type="Proteomes" id="UP001228376"/>
    </source>
</evidence>
<dbReference type="Gene3D" id="3.30.465.10">
    <property type="match status" value="1"/>
</dbReference>
<gene>
    <name evidence="5" type="ORF">P5G51_004665</name>
</gene>
<keyword evidence="6" id="KW-1185">Reference proteome</keyword>
<protein>
    <submittedName>
        <fullName evidence="5">FAD-binding oxidoreductase</fullName>
    </submittedName>
</protein>
<keyword evidence="1" id="KW-0285">Flavoprotein</keyword>
<dbReference type="InterPro" id="IPR004113">
    <property type="entry name" value="FAD-bd_oxidored_4_C"/>
</dbReference>
<keyword evidence="3" id="KW-0560">Oxidoreductase</keyword>
<evidence type="ECO:0000256" key="1">
    <source>
        <dbReference type="ARBA" id="ARBA00022630"/>
    </source>
</evidence>
<dbReference type="InterPro" id="IPR006094">
    <property type="entry name" value="Oxid_FAD_bind_N"/>
</dbReference>
<name>A0ABU5CGX1_9BACI</name>
<comment type="caution">
    <text evidence="5">The sequence shown here is derived from an EMBL/GenBank/DDBJ whole genome shotgun (WGS) entry which is preliminary data.</text>
</comment>
<proteinExistence type="predicted"/>
<dbReference type="InterPro" id="IPR016169">
    <property type="entry name" value="FAD-bd_PCMH_sub2"/>
</dbReference>
<evidence type="ECO:0000256" key="2">
    <source>
        <dbReference type="ARBA" id="ARBA00022827"/>
    </source>
</evidence>
<dbReference type="InterPro" id="IPR016164">
    <property type="entry name" value="FAD-linked_Oxase-like_C"/>
</dbReference>
<dbReference type="PANTHER" id="PTHR42934:SF2">
    <property type="entry name" value="GLYCOLATE OXIDASE SUBUNIT GLCD"/>
    <property type="match status" value="1"/>
</dbReference>
<accession>A0ABU5CGX1</accession>
<evidence type="ECO:0000313" key="5">
    <source>
        <dbReference type="EMBL" id="MDY0404785.1"/>
    </source>
</evidence>
<dbReference type="InterPro" id="IPR016166">
    <property type="entry name" value="FAD-bd_PCMH"/>
</dbReference>
<dbReference type="InterPro" id="IPR051914">
    <property type="entry name" value="FAD-linked_OxidoTrans_Type4"/>
</dbReference>